<dbReference type="Proteomes" id="UP000271098">
    <property type="component" value="Unassembled WGS sequence"/>
</dbReference>
<evidence type="ECO:0000313" key="1">
    <source>
        <dbReference type="EMBL" id="VDN39922.1"/>
    </source>
</evidence>
<keyword evidence="2" id="KW-1185">Reference proteome</keyword>
<evidence type="ECO:0000313" key="3">
    <source>
        <dbReference type="WBParaSite" id="GPUH_0002240501-mRNA-1"/>
    </source>
</evidence>
<reference evidence="1 2" key="2">
    <citation type="submission" date="2018-11" db="EMBL/GenBank/DDBJ databases">
        <authorList>
            <consortium name="Pathogen Informatics"/>
        </authorList>
    </citation>
    <scope>NUCLEOTIDE SEQUENCE [LARGE SCALE GENOMIC DNA]</scope>
</reference>
<sequence>MASDISLWLWQSFTIQQVSGITAGNERRLRYDSCNDCCLWQWLRRSCLWSLRFMWYVNRFC</sequence>
<reference evidence="3" key="1">
    <citation type="submission" date="2016-06" db="UniProtKB">
        <authorList>
            <consortium name="WormBaseParasite"/>
        </authorList>
    </citation>
    <scope>IDENTIFICATION</scope>
</reference>
<organism evidence="3">
    <name type="scientific">Gongylonema pulchrum</name>
    <dbReference type="NCBI Taxonomy" id="637853"/>
    <lineage>
        <taxon>Eukaryota</taxon>
        <taxon>Metazoa</taxon>
        <taxon>Ecdysozoa</taxon>
        <taxon>Nematoda</taxon>
        <taxon>Chromadorea</taxon>
        <taxon>Rhabditida</taxon>
        <taxon>Spirurina</taxon>
        <taxon>Spiruromorpha</taxon>
        <taxon>Spiruroidea</taxon>
        <taxon>Gongylonematidae</taxon>
        <taxon>Gongylonema</taxon>
    </lineage>
</organism>
<dbReference type="WBParaSite" id="GPUH_0002240501-mRNA-1">
    <property type="protein sequence ID" value="GPUH_0002240501-mRNA-1"/>
    <property type="gene ID" value="GPUH_0002240501"/>
</dbReference>
<dbReference type="AlphaFoldDB" id="A0A183EN37"/>
<protein>
    <submittedName>
        <fullName evidence="3">Secreted protein</fullName>
    </submittedName>
</protein>
<gene>
    <name evidence="1" type="ORF">GPUH_LOCUS22377</name>
</gene>
<proteinExistence type="predicted"/>
<name>A0A183EN37_9BILA</name>
<evidence type="ECO:0000313" key="2">
    <source>
        <dbReference type="Proteomes" id="UP000271098"/>
    </source>
</evidence>
<accession>A0A183EN37</accession>
<dbReference type="EMBL" id="UYRT01094948">
    <property type="protein sequence ID" value="VDN39922.1"/>
    <property type="molecule type" value="Genomic_DNA"/>
</dbReference>